<proteinExistence type="predicted"/>
<gene>
    <name evidence="2" type="ORF">Tci_899745</name>
</gene>
<dbReference type="AlphaFoldDB" id="A0A699V339"/>
<feature type="non-terminal residue" evidence="2">
    <location>
        <position position="81"/>
    </location>
</feature>
<reference evidence="2" key="1">
    <citation type="journal article" date="2019" name="Sci. Rep.">
        <title>Draft genome of Tanacetum cinerariifolium, the natural source of mosquito coil.</title>
        <authorList>
            <person name="Yamashiro T."/>
            <person name="Shiraishi A."/>
            <person name="Satake H."/>
            <person name="Nakayama K."/>
        </authorList>
    </citation>
    <scope>NUCLEOTIDE SEQUENCE</scope>
</reference>
<evidence type="ECO:0000313" key="2">
    <source>
        <dbReference type="EMBL" id="GFD27776.1"/>
    </source>
</evidence>
<dbReference type="EMBL" id="BKCJ011379708">
    <property type="protein sequence ID" value="GFD27776.1"/>
    <property type="molecule type" value="Genomic_DNA"/>
</dbReference>
<comment type="caution">
    <text evidence="2">The sequence shown here is derived from an EMBL/GenBank/DDBJ whole genome shotgun (WGS) entry which is preliminary data.</text>
</comment>
<feature type="non-terminal residue" evidence="2">
    <location>
        <position position="1"/>
    </location>
</feature>
<evidence type="ECO:0000256" key="1">
    <source>
        <dbReference type="SAM" id="MobiDB-lite"/>
    </source>
</evidence>
<protein>
    <submittedName>
        <fullName evidence="2">Uncharacterized protein</fullName>
    </submittedName>
</protein>
<feature type="compositionally biased region" description="Polar residues" evidence="1">
    <location>
        <begin position="67"/>
        <end position="81"/>
    </location>
</feature>
<feature type="compositionally biased region" description="Basic and acidic residues" evidence="1">
    <location>
        <begin position="1"/>
        <end position="24"/>
    </location>
</feature>
<organism evidence="2">
    <name type="scientific">Tanacetum cinerariifolium</name>
    <name type="common">Dalmatian daisy</name>
    <name type="synonym">Chrysanthemum cinerariifolium</name>
    <dbReference type="NCBI Taxonomy" id="118510"/>
    <lineage>
        <taxon>Eukaryota</taxon>
        <taxon>Viridiplantae</taxon>
        <taxon>Streptophyta</taxon>
        <taxon>Embryophyta</taxon>
        <taxon>Tracheophyta</taxon>
        <taxon>Spermatophyta</taxon>
        <taxon>Magnoliopsida</taxon>
        <taxon>eudicotyledons</taxon>
        <taxon>Gunneridae</taxon>
        <taxon>Pentapetalae</taxon>
        <taxon>asterids</taxon>
        <taxon>campanulids</taxon>
        <taxon>Asterales</taxon>
        <taxon>Asteraceae</taxon>
        <taxon>Asteroideae</taxon>
        <taxon>Anthemideae</taxon>
        <taxon>Anthemidinae</taxon>
        <taxon>Tanacetum</taxon>
    </lineage>
</organism>
<feature type="region of interest" description="Disordered" evidence="1">
    <location>
        <begin position="1"/>
        <end position="81"/>
    </location>
</feature>
<sequence>EGNKDDDDSKNRLEPGSHKDKPEYVVDDDDKGAEKVDEEEGGEMGSLETRTEETHTTIPTPPRSHRTILSSDKNITQELTK</sequence>
<accession>A0A699V339</accession>
<feature type="compositionally biased region" description="Acidic residues" evidence="1">
    <location>
        <begin position="25"/>
        <end position="42"/>
    </location>
</feature>
<name>A0A699V339_TANCI</name>